<dbReference type="AlphaFoldDB" id="D8RLY0"/>
<evidence type="ECO:0000313" key="2">
    <source>
        <dbReference type="EMBL" id="EFJ26798.1"/>
    </source>
</evidence>
<sequence length="240" mass="26028">MVVEVRRHAMELFCLLRKESSQEASVAMREEPGIIAELVKNLSEAERTSMLGIIAKGDGVVRSALDHHHQDGDKGLLHVVAALVVDASQDAATIEAAVGIVLKFAKLGVETQKMIERLALRVPSVVPVKSPAESGTIAIPVMLSSCSLSVVTSANGGTLRQWIPEYVDADYSLDFAMKGGDLLGHTVLKHRLLEAAGWKIISASYAEWENLQGESEHVDFIQKLVTPHIFQLEQASEQAV</sequence>
<organism evidence="3">
    <name type="scientific">Selaginella moellendorffii</name>
    <name type="common">Spikemoss</name>
    <dbReference type="NCBI Taxonomy" id="88036"/>
    <lineage>
        <taxon>Eukaryota</taxon>
        <taxon>Viridiplantae</taxon>
        <taxon>Streptophyta</taxon>
        <taxon>Embryophyta</taxon>
        <taxon>Tracheophyta</taxon>
        <taxon>Lycopodiopsida</taxon>
        <taxon>Selaginellales</taxon>
        <taxon>Selaginellaceae</taxon>
        <taxon>Selaginella</taxon>
    </lineage>
</organism>
<dbReference type="PROSITE" id="PS51286">
    <property type="entry name" value="RAP"/>
    <property type="match status" value="1"/>
</dbReference>
<accession>D8RLY0</accession>
<dbReference type="SMART" id="SM00952">
    <property type="entry name" value="RAP"/>
    <property type="match status" value="1"/>
</dbReference>
<gene>
    <name evidence="2" type="ORF">SELMODRAFT_412578</name>
</gene>
<name>D8RLY0_SELML</name>
<dbReference type="Pfam" id="PF08373">
    <property type="entry name" value="RAP"/>
    <property type="match status" value="1"/>
</dbReference>
<proteinExistence type="predicted"/>
<dbReference type="InterPro" id="IPR013584">
    <property type="entry name" value="RAP"/>
</dbReference>
<dbReference type="InParanoid" id="D8RLY0"/>
<evidence type="ECO:0000259" key="1">
    <source>
        <dbReference type="PROSITE" id="PS51286"/>
    </source>
</evidence>
<dbReference type="KEGG" id="smo:SELMODRAFT_412578"/>
<keyword evidence="3" id="KW-1185">Reference proteome</keyword>
<dbReference type="EMBL" id="GL377583">
    <property type="protein sequence ID" value="EFJ26798.1"/>
    <property type="molecule type" value="Genomic_DNA"/>
</dbReference>
<feature type="domain" description="RAP" evidence="1">
    <location>
        <begin position="167"/>
        <end position="223"/>
    </location>
</feature>
<reference evidence="2 3" key="1">
    <citation type="journal article" date="2011" name="Science">
        <title>The Selaginella genome identifies genetic changes associated with the evolution of vascular plants.</title>
        <authorList>
            <person name="Banks J.A."/>
            <person name="Nishiyama T."/>
            <person name="Hasebe M."/>
            <person name="Bowman J.L."/>
            <person name="Gribskov M."/>
            <person name="dePamphilis C."/>
            <person name="Albert V.A."/>
            <person name="Aono N."/>
            <person name="Aoyama T."/>
            <person name="Ambrose B.A."/>
            <person name="Ashton N.W."/>
            <person name="Axtell M.J."/>
            <person name="Barker E."/>
            <person name="Barker M.S."/>
            <person name="Bennetzen J.L."/>
            <person name="Bonawitz N.D."/>
            <person name="Chapple C."/>
            <person name="Cheng C."/>
            <person name="Correa L.G."/>
            <person name="Dacre M."/>
            <person name="DeBarry J."/>
            <person name="Dreyer I."/>
            <person name="Elias M."/>
            <person name="Engstrom E.M."/>
            <person name="Estelle M."/>
            <person name="Feng L."/>
            <person name="Finet C."/>
            <person name="Floyd S.K."/>
            <person name="Frommer W.B."/>
            <person name="Fujita T."/>
            <person name="Gramzow L."/>
            <person name="Gutensohn M."/>
            <person name="Harholt J."/>
            <person name="Hattori M."/>
            <person name="Heyl A."/>
            <person name="Hirai T."/>
            <person name="Hiwatashi Y."/>
            <person name="Ishikawa M."/>
            <person name="Iwata M."/>
            <person name="Karol K.G."/>
            <person name="Koehler B."/>
            <person name="Kolukisaoglu U."/>
            <person name="Kubo M."/>
            <person name="Kurata T."/>
            <person name="Lalonde S."/>
            <person name="Li K."/>
            <person name="Li Y."/>
            <person name="Litt A."/>
            <person name="Lyons E."/>
            <person name="Manning G."/>
            <person name="Maruyama T."/>
            <person name="Michael T.P."/>
            <person name="Mikami K."/>
            <person name="Miyazaki S."/>
            <person name="Morinaga S."/>
            <person name="Murata T."/>
            <person name="Mueller-Roeber B."/>
            <person name="Nelson D.R."/>
            <person name="Obara M."/>
            <person name="Oguri Y."/>
            <person name="Olmstead R.G."/>
            <person name="Onodera N."/>
            <person name="Petersen B.L."/>
            <person name="Pils B."/>
            <person name="Prigge M."/>
            <person name="Rensing S.A."/>
            <person name="Riano-Pachon D.M."/>
            <person name="Roberts A.W."/>
            <person name="Sato Y."/>
            <person name="Scheller H.V."/>
            <person name="Schulz B."/>
            <person name="Schulz C."/>
            <person name="Shakirov E.V."/>
            <person name="Shibagaki N."/>
            <person name="Shinohara N."/>
            <person name="Shippen D.E."/>
            <person name="Soerensen I."/>
            <person name="Sotooka R."/>
            <person name="Sugimoto N."/>
            <person name="Sugita M."/>
            <person name="Sumikawa N."/>
            <person name="Tanurdzic M."/>
            <person name="Theissen G."/>
            <person name="Ulvskov P."/>
            <person name="Wakazuki S."/>
            <person name="Weng J.K."/>
            <person name="Willats W.W."/>
            <person name="Wipf D."/>
            <person name="Wolf P.G."/>
            <person name="Yang L."/>
            <person name="Zimmer A.D."/>
            <person name="Zhu Q."/>
            <person name="Mitros T."/>
            <person name="Hellsten U."/>
            <person name="Loque D."/>
            <person name="Otillar R."/>
            <person name="Salamov A."/>
            <person name="Schmutz J."/>
            <person name="Shapiro H."/>
            <person name="Lindquist E."/>
            <person name="Lucas S."/>
            <person name="Rokhsar D."/>
            <person name="Grigoriev I.V."/>
        </authorList>
    </citation>
    <scope>NUCLEOTIDE SEQUENCE [LARGE SCALE GENOMIC DNA]</scope>
</reference>
<protein>
    <recommendedName>
        <fullName evidence="1">RAP domain-containing protein</fullName>
    </recommendedName>
</protein>
<dbReference type="HOGENOM" id="CLU_1158063_0_0_1"/>
<dbReference type="Gramene" id="EFJ26798">
    <property type="protein sequence ID" value="EFJ26798"/>
    <property type="gene ID" value="SELMODRAFT_412578"/>
</dbReference>
<evidence type="ECO:0000313" key="3">
    <source>
        <dbReference type="Proteomes" id="UP000001514"/>
    </source>
</evidence>
<dbReference type="Proteomes" id="UP000001514">
    <property type="component" value="Unassembled WGS sequence"/>
</dbReference>